<gene>
    <name evidence="4" type="ORF">M8523_06610</name>
</gene>
<dbReference type="AlphaFoldDB" id="A0AA41YVI2"/>
<name>A0AA41YVI2_9HYPH</name>
<comment type="caution">
    <text evidence="4">The sequence shown here is derived from an EMBL/GenBank/DDBJ whole genome shotgun (WGS) entry which is preliminary data.</text>
</comment>
<dbReference type="Gene3D" id="3.20.80.10">
    <property type="entry name" value="Regulatory factor, effector binding domain"/>
    <property type="match status" value="1"/>
</dbReference>
<sequence length="250" mass="25947">MFGLPRTQASRPLALRFGLVLMAGLLHGPAAWAQTTTPQSPAAAAPPAASTPAAPAPPAVTSPSPSGTPTTPAPAAPAEAAKPPAPDSTGASVGDASISQALDVQPRPAVVINGSATWDDGFKTLTDAFAKLNDALAKNNMTSAGRPLAVFTATDDAGFKYSAMVPIAKAPEGKTELTPDIKISETPSGKAIRFQHRAAYDDIDSTYEAITAYLDEKGLEARNLFAEEYLNMTKTPDDPALEVDIYVFLK</sequence>
<keyword evidence="5" id="KW-1185">Reference proteome</keyword>
<reference evidence="4" key="1">
    <citation type="submission" date="2022-05" db="EMBL/GenBank/DDBJ databases">
        <authorList>
            <person name="Pankratov T."/>
        </authorList>
    </citation>
    <scope>NUCLEOTIDE SEQUENCE</scope>
    <source>
        <strain evidence="4">BP6-180914</strain>
    </source>
</reference>
<dbReference type="InterPro" id="IPR010499">
    <property type="entry name" value="AraC_E-bd"/>
</dbReference>
<dbReference type="RefSeq" id="WP_282584054.1">
    <property type="nucleotide sequence ID" value="NZ_JAMOIM010000003.1"/>
</dbReference>
<dbReference type="SUPFAM" id="SSF55136">
    <property type="entry name" value="Probable bacterial effector-binding domain"/>
    <property type="match status" value="1"/>
</dbReference>
<evidence type="ECO:0000256" key="1">
    <source>
        <dbReference type="SAM" id="MobiDB-lite"/>
    </source>
</evidence>
<evidence type="ECO:0000259" key="3">
    <source>
        <dbReference type="SMART" id="SM00871"/>
    </source>
</evidence>
<dbReference type="EMBL" id="JAMOIM010000003">
    <property type="protein sequence ID" value="MCW6507693.1"/>
    <property type="molecule type" value="Genomic_DNA"/>
</dbReference>
<feature type="region of interest" description="Disordered" evidence="1">
    <location>
        <begin position="36"/>
        <end position="94"/>
    </location>
</feature>
<dbReference type="Pfam" id="PF06445">
    <property type="entry name" value="GyrI-like"/>
    <property type="match status" value="1"/>
</dbReference>
<dbReference type="Proteomes" id="UP001165667">
    <property type="component" value="Unassembled WGS sequence"/>
</dbReference>
<feature type="signal peptide" evidence="2">
    <location>
        <begin position="1"/>
        <end position="33"/>
    </location>
</feature>
<evidence type="ECO:0000256" key="2">
    <source>
        <dbReference type="SAM" id="SignalP"/>
    </source>
</evidence>
<protein>
    <submittedName>
        <fullName evidence="4">GyrI-like domain-containing protein</fullName>
    </submittedName>
</protein>
<feature type="chain" id="PRO_5041465488" evidence="2">
    <location>
        <begin position="34"/>
        <end position="250"/>
    </location>
</feature>
<evidence type="ECO:0000313" key="4">
    <source>
        <dbReference type="EMBL" id="MCW6507693.1"/>
    </source>
</evidence>
<feature type="compositionally biased region" description="Low complexity" evidence="1">
    <location>
        <begin position="36"/>
        <end position="53"/>
    </location>
</feature>
<keyword evidence="2" id="KW-0732">Signal</keyword>
<evidence type="ECO:0000313" key="5">
    <source>
        <dbReference type="Proteomes" id="UP001165667"/>
    </source>
</evidence>
<dbReference type="InterPro" id="IPR011256">
    <property type="entry name" value="Reg_factor_effector_dom_sf"/>
</dbReference>
<feature type="compositionally biased region" description="Low complexity" evidence="1">
    <location>
        <begin position="61"/>
        <end position="70"/>
    </location>
</feature>
<feature type="domain" description="AraC effector-binding" evidence="3">
    <location>
        <begin position="102"/>
        <end position="250"/>
    </location>
</feature>
<organism evidence="4 5">
    <name type="scientific">Lichenifustis flavocetrariae</name>
    <dbReference type="NCBI Taxonomy" id="2949735"/>
    <lineage>
        <taxon>Bacteria</taxon>
        <taxon>Pseudomonadati</taxon>
        <taxon>Pseudomonadota</taxon>
        <taxon>Alphaproteobacteria</taxon>
        <taxon>Hyphomicrobiales</taxon>
        <taxon>Lichenihabitantaceae</taxon>
        <taxon>Lichenifustis</taxon>
    </lineage>
</organism>
<dbReference type="SMART" id="SM00871">
    <property type="entry name" value="AraC_E_bind"/>
    <property type="match status" value="1"/>
</dbReference>
<dbReference type="InterPro" id="IPR029442">
    <property type="entry name" value="GyrI-like"/>
</dbReference>
<proteinExistence type="predicted"/>
<accession>A0AA41YVI2</accession>